<gene>
    <name evidence="1" type="ORF">ESP62_004875</name>
</gene>
<dbReference type="Proteomes" id="UP001515100">
    <property type="component" value="Unassembled WGS sequence"/>
</dbReference>
<evidence type="ECO:0000313" key="1">
    <source>
        <dbReference type="EMBL" id="KAA1380513.1"/>
    </source>
</evidence>
<reference evidence="1" key="1">
    <citation type="submission" date="2019-09" db="EMBL/GenBank/DDBJ databases">
        <authorList>
            <person name="Li J."/>
        </authorList>
    </citation>
    <scope>NUCLEOTIDE SEQUENCE [LARGE SCALE GENOMIC DNA]</scope>
    <source>
        <strain evidence="1">NRBC 14897</strain>
    </source>
</reference>
<name>A0A641ATF1_9ACTN</name>
<keyword evidence="2" id="KW-1185">Reference proteome</keyword>
<accession>A0A641ATF1</accession>
<organism evidence="1 2">
    <name type="scientific">Aeromicrobium fastidiosum</name>
    <dbReference type="NCBI Taxonomy" id="52699"/>
    <lineage>
        <taxon>Bacteria</taxon>
        <taxon>Bacillati</taxon>
        <taxon>Actinomycetota</taxon>
        <taxon>Actinomycetes</taxon>
        <taxon>Propionibacteriales</taxon>
        <taxon>Nocardioidaceae</taxon>
        <taxon>Aeromicrobium</taxon>
    </lineage>
</organism>
<dbReference type="AlphaFoldDB" id="A0A641ATF1"/>
<comment type="caution">
    <text evidence="1">The sequence shown here is derived from an EMBL/GenBank/DDBJ whole genome shotgun (WGS) entry which is preliminary data.</text>
</comment>
<dbReference type="RefSeq" id="WP_129181050.1">
    <property type="nucleotide sequence ID" value="NZ_JAGIOG010000001.1"/>
</dbReference>
<evidence type="ECO:0000313" key="2">
    <source>
        <dbReference type="Proteomes" id="UP001515100"/>
    </source>
</evidence>
<dbReference type="EMBL" id="SDPP02000001">
    <property type="protein sequence ID" value="KAA1380513.1"/>
    <property type="molecule type" value="Genomic_DNA"/>
</dbReference>
<protein>
    <submittedName>
        <fullName evidence="1">Uncharacterized protein</fullName>
    </submittedName>
</protein>
<proteinExistence type="predicted"/>
<sequence length="111" mass="11929">MDRTTSLKVWSARQDEEPLEARLARLAAAAPAPPVEGQAQTIPGLDPQVDIATLTKPELHDLVYAAASTYLQSLSSMTKTKAHLHAERIAHQALAITAGQDYMSRGADPRG</sequence>